<dbReference type="eggNOG" id="COG4191">
    <property type="taxonomic scope" value="Bacteria"/>
</dbReference>
<dbReference type="EMBL" id="CP009889">
    <property type="protein sequence ID" value="AIY67652.1"/>
    <property type="molecule type" value="Genomic_DNA"/>
</dbReference>
<dbReference type="HOGENOM" id="CLU_000445_114_39_6"/>
<dbReference type="InterPro" id="IPR005467">
    <property type="entry name" value="His_kinase_dom"/>
</dbReference>
<feature type="coiled-coil region" evidence="4">
    <location>
        <begin position="12"/>
        <end position="42"/>
    </location>
</feature>
<dbReference type="STRING" id="1348114.OM33_16175"/>
<dbReference type="PANTHER" id="PTHR43065">
    <property type="entry name" value="SENSOR HISTIDINE KINASE"/>
    <property type="match status" value="1"/>
</dbReference>
<evidence type="ECO:0000256" key="3">
    <source>
        <dbReference type="ARBA" id="ARBA00022553"/>
    </source>
</evidence>
<dbReference type="InterPro" id="IPR036890">
    <property type="entry name" value="HATPase_C_sf"/>
</dbReference>
<dbReference type="SMART" id="SM00387">
    <property type="entry name" value="HATPase_c"/>
    <property type="match status" value="1"/>
</dbReference>
<dbReference type="EC" id="2.7.13.3" evidence="2"/>
<dbReference type="KEGG" id="pseo:OM33_16175"/>
<dbReference type="PRINTS" id="PR00344">
    <property type="entry name" value="BCTRLSENSOR"/>
</dbReference>
<dbReference type="AlphaFoldDB" id="A0A0A7ENX6"/>
<comment type="catalytic activity">
    <reaction evidence="1">
        <text>ATP + protein L-histidine = ADP + protein N-phospho-L-histidine.</text>
        <dbReference type="EC" id="2.7.13.3"/>
    </reaction>
</comment>
<feature type="domain" description="Histidine kinase" evidence="5">
    <location>
        <begin position="51"/>
        <end position="292"/>
    </location>
</feature>
<protein>
    <recommendedName>
        <fullName evidence="2">histidine kinase</fullName>
        <ecNumber evidence="2">2.7.13.3</ecNumber>
    </recommendedName>
</protein>
<sequence>MLSVAIERKRAEESLQDRLKELETTNSMLEQTQQQLLQQEKLASLGQLAAGVAHEINNPVGFVLSNLDTMRDYFTDFSSILSPLKNDQLNDQEKVNAMHNEWQTLDGDFLLQDSEEILTSSVQGLVRVKDIVSDLSTFSRMDNDELDSIDLNEVIDKSLNVVSNEFKYHHQVVKNLIPDASILGNAGKLQQVFINLFVNAKHAMPDGGTLTISSEKDRNKVIVKVKDEGHGIDPSHLADIFTPFFTTKAPGEGTGLGLAISYSILQQHNAKVKVNSKVGVGTEFKIAFYESI</sequence>
<dbReference type="InterPro" id="IPR004358">
    <property type="entry name" value="Sig_transdc_His_kin-like_C"/>
</dbReference>
<dbReference type="Proteomes" id="UP000030341">
    <property type="component" value="Chromosome 2"/>
</dbReference>
<dbReference type="CDD" id="cd00082">
    <property type="entry name" value="HisKA"/>
    <property type="match status" value="1"/>
</dbReference>
<dbReference type="PROSITE" id="PS50109">
    <property type="entry name" value="HIS_KIN"/>
    <property type="match status" value="1"/>
</dbReference>
<dbReference type="InterPro" id="IPR003594">
    <property type="entry name" value="HATPase_dom"/>
</dbReference>
<dbReference type="PANTHER" id="PTHR43065:SF50">
    <property type="entry name" value="HISTIDINE KINASE"/>
    <property type="match status" value="1"/>
</dbReference>
<dbReference type="Gene3D" id="1.10.287.130">
    <property type="match status" value="1"/>
</dbReference>
<dbReference type="Pfam" id="PF02518">
    <property type="entry name" value="HATPase_c"/>
    <property type="match status" value="1"/>
</dbReference>
<organism evidence="6 7">
    <name type="scientific">Pseudoalteromonas piratica</name>
    <dbReference type="NCBI Taxonomy" id="1348114"/>
    <lineage>
        <taxon>Bacteria</taxon>
        <taxon>Pseudomonadati</taxon>
        <taxon>Pseudomonadota</taxon>
        <taxon>Gammaproteobacteria</taxon>
        <taxon>Alteromonadales</taxon>
        <taxon>Pseudoalteromonadaceae</taxon>
        <taxon>Pseudoalteromonas</taxon>
    </lineage>
</organism>
<accession>A0A0A7ENX6</accession>
<gene>
    <name evidence="6" type="ORF">OM33_16175</name>
</gene>
<evidence type="ECO:0000313" key="7">
    <source>
        <dbReference type="Proteomes" id="UP000030341"/>
    </source>
</evidence>
<keyword evidence="3" id="KW-0597">Phosphoprotein</keyword>
<dbReference type="InterPro" id="IPR003661">
    <property type="entry name" value="HisK_dim/P_dom"/>
</dbReference>
<reference evidence="6 7" key="1">
    <citation type="submission" date="2014-11" db="EMBL/GenBank/DDBJ databases">
        <title>Complete Genome Sequence of Pseudoalteromonas sp. Strain OCN003 Isolated from Kaneohe Bay, Oahu, Hawaii.</title>
        <authorList>
            <person name="Beurmann S."/>
            <person name="Videau P."/>
            <person name="Ushijima B."/>
            <person name="Smith A.M."/>
            <person name="Aeby G.S."/>
            <person name="Callahan S.M."/>
            <person name="Belcaid M."/>
        </authorList>
    </citation>
    <scope>NUCLEOTIDE SEQUENCE [LARGE SCALE GENOMIC DNA]</scope>
    <source>
        <strain evidence="6 7">OCN003</strain>
    </source>
</reference>
<dbReference type="SUPFAM" id="SSF55874">
    <property type="entry name" value="ATPase domain of HSP90 chaperone/DNA topoisomerase II/histidine kinase"/>
    <property type="match status" value="1"/>
</dbReference>
<dbReference type="InterPro" id="IPR036097">
    <property type="entry name" value="HisK_dim/P_sf"/>
</dbReference>
<dbReference type="GO" id="GO:0000155">
    <property type="term" value="F:phosphorelay sensor kinase activity"/>
    <property type="evidence" value="ECO:0007669"/>
    <property type="project" value="InterPro"/>
</dbReference>
<evidence type="ECO:0000256" key="2">
    <source>
        <dbReference type="ARBA" id="ARBA00012438"/>
    </source>
</evidence>
<evidence type="ECO:0000256" key="4">
    <source>
        <dbReference type="SAM" id="Coils"/>
    </source>
</evidence>
<evidence type="ECO:0000313" key="6">
    <source>
        <dbReference type="EMBL" id="AIY67652.1"/>
    </source>
</evidence>
<keyword evidence="7" id="KW-1185">Reference proteome</keyword>
<name>A0A0A7ENX6_9GAMM</name>
<dbReference type="SUPFAM" id="SSF47384">
    <property type="entry name" value="Homodimeric domain of signal transducing histidine kinase"/>
    <property type="match status" value="1"/>
</dbReference>
<dbReference type="SMART" id="SM00388">
    <property type="entry name" value="HisKA"/>
    <property type="match status" value="1"/>
</dbReference>
<keyword evidence="4" id="KW-0175">Coiled coil</keyword>
<proteinExistence type="predicted"/>
<evidence type="ECO:0000259" key="5">
    <source>
        <dbReference type="PROSITE" id="PS50109"/>
    </source>
</evidence>
<evidence type="ECO:0000256" key="1">
    <source>
        <dbReference type="ARBA" id="ARBA00000085"/>
    </source>
</evidence>
<dbReference type="Gene3D" id="3.30.565.10">
    <property type="entry name" value="Histidine kinase-like ATPase, C-terminal domain"/>
    <property type="match status" value="1"/>
</dbReference>